<keyword evidence="6" id="KW-0678">Repressor</keyword>
<dbReference type="InterPro" id="IPR004408">
    <property type="entry name" value="Biotin_CoA_COase_ligase"/>
</dbReference>
<keyword evidence="4 6" id="KW-0092">Biotin</keyword>
<sequence length="370" mass="39837">MPGPIDGYIAPEMGVRLHAALKSADVPYRPPPFLFRPYGTRALMLARDLLEALATGEAVSGAALARRAGVTRAAVWKQIEALRLKGVPVEAKVGGGYRLPWRTELLDPARIREHLPPDIAQDLGLLEVHWEIDSTSSELQRRLPTLDDCSIVIGEMQSAGRGRRGRAWLSPPGMNLYLSILKRFDGGFAGMTGLSLAVGVILMRALDELGIRTAGLKWPNDVLAGQAKLAGILVELSGEYLGPCTAVIGIGVNIRLPDALHEQAEQPITDLASLRGDDPPGRNRVAGVLIEKLVEGLRQFDRQGFAGFVADYAQYDLLKGEPLRVIGAQSEFAGTGEGVDPRGALLVRRDEGDIVAIDSADVSVRRQGKP</sequence>
<dbReference type="Pfam" id="PF03099">
    <property type="entry name" value="BPL_LplA_LipB"/>
    <property type="match status" value="1"/>
</dbReference>
<comment type="function">
    <text evidence="6">Acts both as a biotin--[acetyl-CoA-carboxylase] ligase and a biotin-operon repressor. In the presence of ATP, BirA activates biotin to form the BirA-biotinyl-5'-adenylate (BirA-bio-5'-AMP or holoBirA) complex. HoloBirA can either transfer the biotinyl moiety to the biotin carboxyl carrier protein (BCCP) subunit of acetyl-CoA carboxylase, or bind to the biotin operator site and inhibit transcription of the operon.</text>
</comment>
<dbReference type="SUPFAM" id="SSF55681">
    <property type="entry name" value="Class II aaRS and biotin synthetases"/>
    <property type="match status" value="1"/>
</dbReference>
<organism evidence="8 9">
    <name type="scientific">Luteibacter rhizovicinus</name>
    <dbReference type="NCBI Taxonomy" id="242606"/>
    <lineage>
        <taxon>Bacteria</taxon>
        <taxon>Pseudomonadati</taxon>
        <taxon>Pseudomonadota</taxon>
        <taxon>Gammaproteobacteria</taxon>
        <taxon>Lysobacterales</taxon>
        <taxon>Rhodanobacteraceae</taxon>
        <taxon>Luteibacter</taxon>
    </lineage>
</organism>
<keyword evidence="3 6" id="KW-0067">ATP-binding</keyword>
<evidence type="ECO:0000313" key="9">
    <source>
        <dbReference type="Proteomes" id="UP000295645"/>
    </source>
</evidence>
<keyword evidence="9" id="KW-1185">Reference proteome</keyword>
<dbReference type="PANTHER" id="PTHR12835:SF5">
    <property type="entry name" value="BIOTIN--PROTEIN LIGASE"/>
    <property type="match status" value="1"/>
</dbReference>
<dbReference type="AlphaFoldDB" id="A0A4R3YWL1"/>
<dbReference type="Gene3D" id="1.10.10.10">
    <property type="entry name" value="Winged helix-like DNA-binding domain superfamily/Winged helix DNA-binding domain"/>
    <property type="match status" value="1"/>
</dbReference>
<dbReference type="InterPro" id="IPR004143">
    <property type="entry name" value="BPL_LPL_catalytic"/>
</dbReference>
<dbReference type="InterPro" id="IPR013196">
    <property type="entry name" value="HTH_11"/>
</dbReference>
<evidence type="ECO:0000313" key="8">
    <source>
        <dbReference type="EMBL" id="TCV95814.1"/>
    </source>
</evidence>
<dbReference type="SUPFAM" id="SSF46785">
    <property type="entry name" value="Winged helix' DNA-binding domain"/>
    <property type="match status" value="1"/>
</dbReference>
<reference evidence="8 9" key="1">
    <citation type="submission" date="2019-03" db="EMBL/GenBank/DDBJ databases">
        <title>Above-ground endophytic microbial communities from plants in different locations in the United States.</title>
        <authorList>
            <person name="Frank C."/>
        </authorList>
    </citation>
    <scope>NUCLEOTIDE SEQUENCE [LARGE SCALE GENOMIC DNA]</scope>
    <source>
        <strain evidence="8 9">LP_13_YM</strain>
    </source>
</reference>
<dbReference type="InterPro" id="IPR036390">
    <property type="entry name" value="WH_DNA-bd_sf"/>
</dbReference>
<gene>
    <name evidence="6" type="primary">birA</name>
    <name evidence="8" type="ORF">EC912_102159</name>
</gene>
<dbReference type="GO" id="GO:0005524">
    <property type="term" value="F:ATP binding"/>
    <property type="evidence" value="ECO:0007669"/>
    <property type="project" value="UniProtKB-UniRule"/>
</dbReference>
<dbReference type="HAMAP" id="MF_00978">
    <property type="entry name" value="Bifunct_BirA"/>
    <property type="match status" value="1"/>
</dbReference>
<evidence type="ECO:0000256" key="3">
    <source>
        <dbReference type="ARBA" id="ARBA00022840"/>
    </source>
</evidence>
<feature type="binding site" evidence="6">
    <location>
        <begin position="161"/>
        <end position="163"/>
    </location>
    <ligand>
        <name>biotin</name>
        <dbReference type="ChEBI" id="CHEBI:57586"/>
    </ligand>
</feature>
<evidence type="ECO:0000256" key="5">
    <source>
        <dbReference type="ARBA" id="ARBA00047846"/>
    </source>
</evidence>
<keyword evidence="6" id="KW-0804">Transcription</keyword>
<dbReference type="GO" id="GO:0003677">
    <property type="term" value="F:DNA binding"/>
    <property type="evidence" value="ECO:0007669"/>
    <property type="project" value="UniProtKB-UniRule"/>
</dbReference>
<feature type="domain" description="BPL/LPL catalytic" evidence="7">
    <location>
        <begin position="118"/>
        <end position="301"/>
    </location>
</feature>
<dbReference type="PANTHER" id="PTHR12835">
    <property type="entry name" value="BIOTIN PROTEIN LIGASE"/>
    <property type="match status" value="1"/>
</dbReference>
<keyword evidence="6" id="KW-0238">DNA-binding</keyword>
<evidence type="ECO:0000259" key="7">
    <source>
        <dbReference type="PROSITE" id="PS51733"/>
    </source>
</evidence>
<dbReference type="InterPro" id="IPR003142">
    <property type="entry name" value="BPL_C"/>
</dbReference>
<dbReference type="PROSITE" id="PS51733">
    <property type="entry name" value="BPL_LPL_CATALYTIC"/>
    <property type="match status" value="1"/>
</dbReference>
<dbReference type="InterPro" id="IPR045864">
    <property type="entry name" value="aa-tRNA-synth_II/BPL/LPL"/>
</dbReference>
<feature type="binding site" evidence="6">
    <location>
        <position position="228"/>
    </location>
    <ligand>
        <name>biotin</name>
        <dbReference type="ChEBI" id="CHEBI:57586"/>
    </ligand>
</feature>
<feature type="DNA-binding region" description="H-T-H motif" evidence="6">
    <location>
        <begin position="61"/>
        <end position="80"/>
    </location>
</feature>
<dbReference type="Proteomes" id="UP000295645">
    <property type="component" value="Unassembled WGS sequence"/>
</dbReference>
<dbReference type="Pfam" id="PF08279">
    <property type="entry name" value="HTH_11"/>
    <property type="match status" value="1"/>
</dbReference>
<dbReference type="SUPFAM" id="SSF50037">
    <property type="entry name" value="C-terminal domain of transcriptional repressors"/>
    <property type="match status" value="1"/>
</dbReference>
<evidence type="ECO:0000256" key="1">
    <source>
        <dbReference type="ARBA" id="ARBA00022598"/>
    </source>
</evidence>
<name>A0A4R3YWL1_9GAMM</name>
<dbReference type="GO" id="GO:0005737">
    <property type="term" value="C:cytoplasm"/>
    <property type="evidence" value="ECO:0007669"/>
    <property type="project" value="TreeGrafter"/>
</dbReference>
<dbReference type="InterPro" id="IPR008988">
    <property type="entry name" value="Transcriptional_repressor_C"/>
</dbReference>
<evidence type="ECO:0000256" key="6">
    <source>
        <dbReference type="HAMAP-Rule" id="MF_00978"/>
    </source>
</evidence>
<comment type="catalytic activity">
    <reaction evidence="5 6">
        <text>biotin + L-lysyl-[protein] + ATP = N(6)-biotinyl-L-lysyl-[protein] + AMP + diphosphate + H(+)</text>
        <dbReference type="Rhea" id="RHEA:11756"/>
        <dbReference type="Rhea" id="RHEA-COMP:9752"/>
        <dbReference type="Rhea" id="RHEA-COMP:10505"/>
        <dbReference type="ChEBI" id="CHEBI:15378"/>
        <dbReference type="ChEBI" id="CHEBI:29969"/>
        <dbReference type="ChEBI" id="CHEBI:30616"/>
        <dbReference type="ChEBI" id="CHEBI:33019"/>
        <dbReference type="ChEBI" id="CHEBI:57586"/>
        <dbReference type="ChEBI" id="CHEBI:83144"/>
        <dbReference type="ChEBI" id="CHEBI:456215"/>
        <dbReference type="EC" id="6.3.4.15"/>
    </reaction>
</comment>
<feature type="binding site" evidence="6">
    <location>
        <position position="157"/>
    </location>
    <ligand>
        <name>biotin</name>
        <dbReference type="ChEBI" id="CHEBI:57586"/>
    </ligand>
</feature>
<comment type="caution">
    <text evidence="6">Lacks conserved residue(s) required for the propagation of feature annotation.</text>
</comment>
<protein>
    <recommendedName>
        <fullName evidence="6">Bifunctional ligase/repressor BirA</fullName>
    </recommendedName>
    <alternativeName>
        <fullName evidence="6">Biotin operon repressor</fullName>
    </alternativeName>
    <alternativeName>
        <fullName evidence="6">Biotin--[acetyl-CoA-carboxylase] ligase</fullName>
        <ecNumber evidence="6">6.3.4.15</ecNumber>
    </alternativeName>
    <alternativeName>
        <fullName evidence="6">Biotin--protein ligase</fullName>
    </alternativeName>
    <alternativeName>
        <fullName evidence="6">Biotin-[acetyl-CoA carboxylase] synthetase</fullName>
    </alternativeName>
</protein>
<dbReference type="Pfam" id="PF02237">
    <property type="entry name" value="BPL_C"/>
    <property type="match status" value="1"/>
</dbReference>
<dbReference type="InterPro" id="IPR030855">
    <property type="entry name" value="Bifunct_BirA"/>
</dbReference>
<dbReference type="EMBL" id="SMCS01000002">
    <property type="protein sequence ID" value="TCV95814.1"/>
    <property type="molecule type" value="Genomic_DNA"/>
</dbReference>
<evidence type="ECO:0000256" key="2">
    <source>
        <dbReference type="ARBA" id="ARBA00022741"/>
    </source>
</evidence>
<dbReference type="GO" id="GO:0004077">
    <property type="term" value="F:biotin--[biotin carboxyl-carrier protein] ligase activity"/>
    <property type="evidence" value="ECO:0007669"/>
    <property type="project" value="UniProtKB-UniRule"/>
</dbReference>
<dbReference type="GO" id="GO:0006355">
    <property type="term" value="P:regulation of DNA-templated transcription"/>
    <property type="evidence" value="ECO:0007669"/>
    <property type="project" value="UniProtKB-UniRule"/>
</dbReference>
<dbReference type="NCBIfam" id="TIGR00121">
    <property type="entry name" value="birA_ligase"/>
    <property type="match status" value="1"/>
</dbReference>
<accession>A0A4R3YWL1</accession>
<dbReference type="EC" id="6.3.4.15" evidence="6"/>
<dbReference type="CDD" id="cd16442">
    <property type="entry name" value="BPL"/>
    <property type="match status" value="1"/>
</dbReference>
<dbReference type="Gene3D" id="2.30.30.100">
    <property type="match status" value="1"/>
</dbReference>
<keyword evidence="6" id="KW-0805">Transcription regulation</keyword>
<comment type="similarity">
    <text evidence="6">Belongs to the biotin--protein ligase family.</text>
</comment>
<evidence type="ECO:0000256" key="4">
    <source>
        <dbReference type="ARBA" id="ARBA00023267"/>
    </source>
</evidence>
<keyword evidence="2 6" id="KW-0547">Nucleotide-binding</keyword>
<dbReference type="Gene3D" id="3.30.930.10">
    <property type="entry name" value="Bira Bifunctional Protein, Domain 2"/>
    <property type="match status" value="1"/>
</dbReference>
<dbReference type="InterPro" id="IPR036388">
    <property type="entry name" value="WH-like_DNA-bd_sf"/>
</dbReference>
<keyword evidence="1 6" id="KW-0436">Ligase</keyword>
<proteinExistence type="inferred from homology"/>
<comment type="caution">
    <text evidence="8">The sequence shown here is derived from an EMBL/GenBank/DDBJ whole genome shotgun (WGS) entry which is preliminary data.</text>
</comment>